<dbReference type="InterPro" id="IPR014729">
    <property type="entry name" value="Rossmann-like_a/b/a_fold"/>
</dbReference>
<dbReference type="Proteomes" id="UP001327560">
    <property type="component" value="Chromosome 8"/>
</dbReference>
<keyword evidence="3" id="KW-1185">Reference proteome</keyword>
<feature type="domain" description="UspA" evidence="1">
    <location>
        <begin position="4"/>
        <end position="112"/>
    </location>
</feature>
<name>A0AAQ3KW92_9LILI</name>
<dbReference type="EMBL" id="CP136897">
    <property type="protein sequence ID" value="WOL15924.1"/>
    <property type="molecule type" value="Genomic_DNA"/>
</dbReference>
<dbReference type="Gene3D" id="3.40.50.620">
    <property type="entry name" value="HUPs"/>
    <property type="match status" value="1"/>
</dbReference>
<dbReference type="InterPro" id="IPR006016">
    <property type="entry name" value="UspA"/>
</dbReference>
<dbReference type="PANTHER" id="PTHR47848">
    <property type="entry name" value="ADENINE NUCLEOTIDE ALPHA HYDROLASES-LIKE SUPERFAMILY PROTEIN"/>
    <property type="match status" value="1"/>
</dbReference>
<protein>
    <recommendedName>
        <fullName evidence="1">UspA domain-containing protein</fullName>
    </recommendedName>
</protein>
<dbReference type="PANTHER" id="PTHR47848:SF1">
    <property type="entry name" value="ADENINE NUCLEOTIDE ALPHA HYDROLASES-LIKE SUPERFAMILY PROTEIN"/>
    <property type="match status" value="1"/>
</dbReference>
<dbReference type="AlphaFoldDB" id="A0AAQ3KW92"/>
<organism evidence="2 3">
    <name type="scientific">Canna indica</name>
    <name type="common">Indian-shot</name>
    <dbReference type="NCBI Taxonomy" id="4628"/>
    <lineage>
        <taxon>Eukaryota</taxon>
        <taxon>Viridiplantae</taxon>
        <taxon>Streptophyta</taxon>
        <taxon>Embryophyta</taxon>
        <taxon>Tracheophyta</taxon>
        <taxon>Spermatophyta</taxon>
        <taxon>Magnoliopsida</taxon>
        <taxon>Liliopsida</taxon>
        <taxon>Zingiberales</taxon>
        <taxon>Cannaceae</taxon>
        <taxon>Canna</taxon>
    </lineage>
</organism>
<evidence type="ECO:0000313" key="2">
    <source>
        <dbReference type="EMBL" id="WOL15924.1"/>
    </source>
</evidence>
<gene>
    <name evidence="2" type="ORF">Cni_G24705</name>
</gene>
<proteinExistence type="predicted"/>
<sequence length="181" mass="20161">MESQKVVVVVEEAAAARAALQWAVRNFIRGGDSITLLYVCPSTRSKRKQRNYRLQGFQLALSFKDLCNGIAEAKVEIIVTEGDKGALVVSTVTKTGASTLVVGLHDKSFLYKDPISNISTRNLNCRILAIKQHSTSHLGFLNAELSQVETTRLCVAESKSQFLIFPLSLRMLFRKSKRRKC</sequence>
<accession>A0AAQ3KW92</accession>
<dbReference type="Pfam" id="PF00582">
    <property type="entry name" value="Usp"/>
    <property type="match status" value="1"/>
</dbReference>
<reference evidence="2 3" key="1">
    <citation type="submission" date="2023-10" db="EMBL/GenBank/DDBJ databases">
        <title>Chromosome-scale genome assembly provides insights into flower coloration mechanisms of Canna indica.</title>
        <authorList>
            <person name="Li C."/>
        </authorList>
    </citation>
    <scope>NUCLEOTIDE SEQUENCE [LARGE SCALE GENOMIC DNA]</scope>
    <source>
        <tissue evidence="2">Flower</tissue>
    </source>
</reference>
<evidence type="ECO:0000313" key="3">
    <source>
        <dbReference type="Proteomes" id="UP001327560"/>
    </source>
</evidence>
<evidence type="ECO:0000259" key="1">
    <source>
        <dbReference type="Pfam" id="PF00582"/>
    </source>
</evidence>
<dbReference type="SUPFAM" id="SSF52402">
    <property type="entry name" value="Adenine nucleotide alpha hydrolases-like"/>
    <property type="match status" value="1"/>
</dbReference>